<dbReference type="CDD" id="cd00761">
    <property type="entry name" value="Glyco_tranf_GTA_type"/>
    <property type="match status" value="1"/>
</dbReference>
<keyword evidence="1" id="KW-1133">Transmembrane helix</keyword>
<feature type="transmembrane region" description="Helical" evidence="1">
    <location>
        <begin position="350"/>
        <end position="368"/>
    </location>
</feature>
<keyword evidence="3" id="KW-0808">Transferase</keyword>
<proteinExistence type="predicted"/>
<dbReference type="InterPro" id="IPR029044">
    <property type="entry name" value="Nucleotide-diphossugar_trans"/>
</dbReference>
<evidence type="ECO:0000256" key="1">
    <source>
        <dbReference type="SAM" id="Phobius"/>
    </source>
</evidence>
<evidence type="ECO:0000259" key="2">
    <source>
        <dbReference type="Pfam" id="PF00535"/>
    </source>
</evidence>
<keyword evidence="1" id="KW-0472">Membrane</keyword>
<keyword evidence="1" id="KW-0812">Transmembrane</keyword>
<dbReference type="PANTHER" id="PTHR43646:SF3">
    <property type="entry name" value="SLR1566 PROTEIN"/>
    <property type="match status" value="1"/>
</dbReference>
<dbReference type="Gene3D" id="3.90.550.10">
    <property type="entry name" value="Spore Coat Polysaccharide Biosynthesis Protein SpsA, Chain A"/>
    <property type="match status" value="1"/>
</dbReference>
<dbReference type="Pfam" id="PF00535">
    <property type="entry name" value="Glycos_transf_2"/>
    <property type="match status" value="1"/>
</dbReference>
<dbReference type="EMBL" id="CABL01000019">
    <property type="protein sequence ID" value="CBH76485.1"/>
    <property type="molecule type" value="Genomic_DNA"/>
</dbReference>
<protein>
    <submittedName>
        <fullName evidence="3">Putative Glycosyl transferase family 2</fullName>
    </submittedName>
</protein>
<comment type="caution">
    <text evidence="3">The sequence shown here is derived from an EMBL/GenBank/DDBJ whole genome shotgun (WGS) entry which is preliminary data.</text>
</comment>
<dbReference type="PANTHER" id="PTHR43646">
    <property type="entry name" value="GLYCOSYLTRANSFERASE"/>
    <property type="match status" value="1"/>
</dbReference>
<gene>
    <name evidence="3" type="ORF">CARN1_0965</name>
</gene>
<name>E6PJ43_9ZZZZ</name>
<dbReference type="AlphaFoldDB" id="E6PJ43"/>
<feature type="transmembrane region" description="Helical" evidence="1">
    <location>
        <begin position="282"/>
        <end position="305"/>
    </location>
</feature>
<organism evidence="3">
    <name type="scientific">mine drainage metagenome</name>
    <dbReference type="NCBI Taxonomy" id="410659"/>
    <lineage>
        <taxon>unclassified sequences</taxon>
        <taxon>metagenomes</taxon>
        <taxon>ecological metagenomes</taxon>
    </lineage>
</organism>
<accession>E6PJ43</accession>
<dbReference type="SUPFAM" id="SSF53448">
    <property type="entry name" value="Nucleotide-diphospho-sugar transferases"/>
    <property type="match status" value="1"/>
</dbReference>
<sequence length="384" mass="40234">MIATLTWLLGTALAIAFGGALMAILNARYFRRLSPQAGTPGAIDLYLPMRDEAANARACLASFLAQPELRRAIVIDDGSSDESAAILAQIAREDERVLLLSVPAGAPAQRSPKARALAAAIAAAPIEAPFALFADADVRALPGALGATLATRAALDVGAVTGFPRIRVRDFWAAGCALLPRLLLLEAFPMRAASGIDPRFAAGNGQWFLVERDAYARSGGHAAIVGLVEDIALASALKRSGTRVACVDARDCVVVEGYDGLRASLDGLGRSLLGQVGILGSLLYSAIYLLRALLPIAALVAWLHAFSTGLRAWFEIASVLTLGAAAPMLAWHSAAAAVERPRGVPQPPAAPFALALGLWAFCSGIRGGQRWRGRRIGRANPRPL</sequence>
<evidence type="ECO:0000313" key="3">
    <source>
        <dbReference type="EMBL" id="CBH76485.1"/>
    </source>
</evidence>
<feature type="domain" description="Glycosyltransferase 2-like" evidence="2">
    <location>
        <begin position="47"/>
        <end position="162"/>
    </location>
</feature>
<feature type="transmembrane region" description="Helical" evidence="1">
    <location>
        <begin position="312"/>
        <end position="330"/>
    </location>
</feature>
<reference evidence="3" key="1">
    <citation type="submission" date="2009-10" db="EMBL/GenBank/DDBJ databases">
        <title>Diversity of trophic interactions inside an arsenic-rich microbial ecosystem.</title>
        <authorList>
            <person name="Bertin P.N."/>
            <person name="Heinrich-Salmeron A."/>
            <person name="Pelletier E."/>
            <person name="Goulhen-Chollet F."/>
            <person name="Arsene-Ploetze F."/>
            <person name="Gallien S."/>
            <person name="Calteau A."/>
            <person name="Vallenet D."/>
            <person name="Casiot C."/>
            <person name="Chane-Woon-Ming B."/>
            <person name="Giloteaux L."/>
            <person name="Barakat M."/>
            <person name="Bonnefoy V."/>
            <person name="Bruneel O."/>
            <person name="Chandler M."/>
            <person name="Cleiss J."/>
            <person name="Duran R."/>
            <person name="Elbaz-Poulichet F."/>
            <person name="Fonknechten N."/>
            <person name="Lauga B."/>
            <person name="Mornico D."/>
            <person name="Ortet P."/>
            <person name="Schaeffer C."/>
            <person name="Siguier P."/>
            <person name="Alexander Thil Smith A."/>
            <person name="Van Dorsselaer A."/>
            <person name="Weissenbach J."/>
            <person name="Medigue C."/>
            <person name="Le Paslier D."/>
        </authorList>
    </citation>
    <scope>NUCLEOTIDE SEQUENCE</scope>
</reference>
<dbReference type="InterPro" id="IPR001173">
    <property type="entry name" value="Glyco_trans_2-like"/>
</dbReference>
<dbReference type="GO" id="GO:0016740">
    <property type="term" value="F:transferase activity"/>
    <property type="evidence" value="ECO:0007669"/>
    <property type="project" value="UniProtKB-KW"/>
</dbReference>